<name>A0AAF0CRB6_9BACT</name>
<dbReference type="Proteomes" id="UP001218638">
    <property type="component" value="Chromosome"/>
</dbReference>
<dbReference type="PANTHER" id="PTHR12599:SF0">
    <property type="entry name" value="PTERIN-4-ALPHA-CARBINOLAMINE DEHYDRATASE"/>
    <property type="match status" value="1"/>
</dbReference>
<comment type="catalytic activity">
    <reaction evidence="1">
        <text>(4aS,6R)-4a-hydroxy-L-erythro-5,6,7,8-tetrahydrobiopterin = (6R)-L-erythro-6,7-dihydrobiopterin + H2O</text>
        <dbReference type="Rhea" id="RHEA:11920"/>
        <dbReference type="ChEBI" id="CHEBI:15377"/>
        <dbReference type="ChEBI" id="CHEBI:15642"/>
        <dbReference type="ChEBI" id="CHEBI:43120"/>
        <dbReference type="EC" id="4.2.1.96"/>
    </reaction>
</comment>
<gene>
    <name evidence="5" type="ORF">PXH66_07150</name>
</gene>
<dbReference type="KEGG" id="slom:PXH66_07150"/>
<comment type="similarity">
    <text evidence="2">Belongs to the pterin-4-alpha-carbinolamine dehydratase family.</text>
</comment>
<sequence length="152" mass="16559">MLCSINDMIFQNLRKRVSIGLALGVLAALPLMAVDSAELGLEPVYETLNPERTRLLSEAEIAAALTELPGWQVADNVLFKVFATPNFREAVALIVRISYPLEKLDHHPEIRNVYGKVYLGFTTHDQGNLLTALDVEAAKAAEAAIAGAYRGP</sequence>
<protein>
    <recommendedName>
        <fullName evidence="3">4a-hydroxytetrahydrobiopterin dehydratase</fullName>
        <ecNumber evidence="3">4.2.1.96</ecNumber>
    </recommendedName>
</protein>
<dbReference type="SUPFAM" id="SSF55248">
    <property type="entry name" value="PCD-like"/>
    <property type="match status" value="1"/>
</dbReference>
<reference evidence="5" key="1">
    <citation type="submission" date="2023-03" db="EMBL/GenBank/DDBJ databases">
        <title>Lomoglobus Profundus gen. nov., sp. nov., a novel member of the phylum Verrucomicrobia, isolated from deep-marine sediment of South China Sea.</title>
        <authorList>
            <person name="Ahmad T."/>
            <person name="Ishaq S.E."/>
            <person name="Wang F."/>
        </authorList>
    </citation>
    <scope>NUCLEOTIDE SEQUENCE</scope>
    <source>
        <strain evidence="5">LMO-M01</strain>
    </source>
</reference>
<evidence type="ECO:0000313" key="6">
    <source>
        <dbReference type="Proteomes" id="UP001218638"/>
    </source>
</evidence>
<dbReference type="InterPro" id="IPR001533">
    <property type="entry name" value="Pterin_deHydtase"/>
</dbReference>
<dbReference type="GO" id="GO:0006729">
    <property type="term" value="P:tetrahydrobiopterin biosynthetic process"/>
    <property type="evidence" value="ECO:0007669"/>
    <property type="project" value="InterPro"/>
</dbReference>
<accession>A0AAF0CRB6</accession>
<dbReference type="CDD" id="cd00488">
    <property type="entry name" value="PCD_DCoH"/>
    <property type="match status" value="1"/>
</dbReference>
<proteinExistence type="inferred from homology"/>
<evidence type="ECO:0000256" key="1">
    <source>
        <dbReference type="ARBA" id="ARBA00001554"/>
    </source>
</evidence>
<dbReference type="Pfam" id="PF01329">
    <property type="entry name" value="Pterin_4a"/>
    <property type="match status" value="1"/>
</dbReference>
<dbReference type="EC" id="4.2.1.96" evidence="3"/>
<dbReference type="InterPro" id="IPR036428">
    <property type="entry name" value="PCD_sf"/>
</dbReference>
<dbReference type="PANTHER" id="PTHR12599">
    <property type="entry name" value="PTERIN-4-ALPHA-CARBINOLAMINE DEHYDRATASE"/>
    <property type="match status" value="1"/>
</dbReference>
<dbReference type="AlphaFoldDB" id="A0AAF0CRB6"/>
<evidence type="ECO:0000313" key="5">
    <source>
        <dbReference type="EMBL" id="WED66625.1"/>
    </source>
</evidence>
<keyword evidence="4" id="KW-0456">Lyase</keyword>
<keyword evidence="6" id="KW-1185">Reference proteome</keyword>
<organism evidence="5 6">
    <name type="scientific">Synoicihabitans lomoniglobus</name>
    <dbReference type="NCBI Taxonomy" id="2909285"/>
    <lineage>
        <taxon>Bacteria</taxon>
        <taxon>Pseudomonadati</taxon>
        <taxon>Verrucomicrobiota</taxon>
        <taxon>Opitutia</taxon>
        <taxon>Opitutales</taxon>
        <taxon>Opitutaceae</taxon>
        <taxon>Synoicihabitans</taxon>
    </lineage>
</organism>
<dbReference type="Gene3D" id="3.30.1360.20">
    <property type="entry name" value="Transcriptional coactivator/pterin dehydratase"/>
    <property type="match status" value="1"/>
</dbReference>
<dbReference type="RefSeq" id="WP_330927973.1">
    <property type="nucleotide sequence ID" value="NZ_CP119075.1"/>
</dbReference>
<evidence type="ECO:0000256" key="3">
    <source>
        <dbReference type="ARBA" id="ARBA00013252"/>
    </source>
</evidence>
<dbReference type="EMBL" id="CP119075">
    <property type="protein sequence ID" value="WED66625.1"/>
    <property type="molecule type" value="Genomic_DNA"/>
</dbReference>
<evidence type="ECO:0000256" key="2">
    <source>
        <dbReference type="ARBA" id="ARBA00006472"/>
    </source>
</evidence>
<dbReference type="GO" id="GO:0008124">
    <property type="term" value="F:4-alpha-hydroxytetrahydrobiopterin dehydratase activity"/>
    <property type="evidence" value="ECO:0007669"/>
    <property type="project" value="UniProtKB-EC"/>
</dbReference>
<evidence type="ECO:0000256" key="4">
    <source>
        <dbReference type="ARBA" id="ARBA00023239"/>
    </source>
</evidence>